<keyword evidence="3" id="KW-1185">Reference proteome</keyword>
<gene>
    <name evidence="2" type="ORF">JYU34_000183</name>
</gene>
<accession>A0ABQ7R733</accession>
<feature type="region of interest" description="Disordered" evidence="1">
    <location>
        <begin position="115"/>
        <end position="139"/>
    </location>
</feature>
<evidence type="ECO:0000256" key="1">
    <source>
        <dbReference type="SAM" id="MobiDB-lite"/>
    </source>
</evidence>
<comment type="caution">
    <text evidence="2">The sequence shown here is derived from an EMBL/GenBank/DDBJ whole genome shotgun (WGS) entry which is preliminary data.</text>
</comment>
<protein>
    <submittedName>
        <fullName evidence="2">Uncharacterized protein</fullName>
    </submittedName>
</protein>
<proteinExistence type="predicted"/>
<sequence>MEAKSQEVRDVVETSLKKLALTKVLCSGSRHGETLKERRAKKKENAAANTARNATGNIIEVPSVSNVALRVLDAIGQDCSVGIGPEETNIGREVIVATDEPIITIETEVAPHDYAESSPLRATRVRRRQRSGQPRQQQPPVAFLNMQQEHNNLLQHQNVLLNRLNDTVEGNSYTGNVFKIRAERRRNTFGRKWW</sequence>
<dbReference type="Proteomes" id="UP000823941">
    <property type="component" value="Chromosome 1"/>
</dbReference>
<dbReference type="EMBL" id="JAHIBW010000001">
    <property type="protein sequence ID" value="KAG7313101.1"/>
    <property type="molecule type" value="Genomic_DNA"/>
</dbReference>
<reference evidence="2 3" key="1">
    <citation type="submission" date="2021-06" db="EMBL/GenBank/DDBJ databases">
        <title>A haploid diamondback moth (Plutella xylostella L.) genome assembly resolves 31 chromosomes and identifies a diamide resistance mutation.</title>
        <authorList>
            <person name="Ward C.M."/>
            <person name="Perry K.D."/>
            <person name="Baker G."/>
            <person name="Powis K."/>
            <person name="Heckel D.G."/>
            <person name="Baxter S.W."/>
        </authorList>
    </citation>
    <scope>NUCLEOTIDE SEQUENCE [LARGE SCALE GENOMIC DNA]</scope>
    <source>
        <strain evidence="2 3">LV</strain>
        <tissue evidence="2">Single pupa</tissue>
    </source>
</reference>
<evidence type="ECO:0000313" key="2">
    <source>
        <dbReference type="EMBL" id="KAG7313101.1"/>
    </source>
</evidence>
<organism evidence="2 3">
    <name type="scientific">Plutella xylostella</name>
    <name type="common">Diamondback moth</name>
    <name type="synonym">Plutella maculipennis</name>
    <dbReference type="NCBI Taxonomy" id="51655"/>
    <lineage>
        <taxon>Eukaryota</taxon>
        <taxon>Metazoa</taxon>
        <taxon>Ecdysozoa</taxon>
        <taxon>Arthropoda</taxon>
        <taxon>Hexapoda</taxon>
        <taxon>Insecta</taxon>
        <taxon>Pterygota</taxon>
        <taxon>Neoptera</taxon>
        <taxon>Endopterygota</taxon>
        <taxon>Lepidoptera</taxon>
        <taxon>Glossata</taxon>
        <taxon>Ditrysia</taxon>
        <taxon>Yponomeutoidea</taxon>
        <taxon>Plutellidae</taxon>
        <taxon>Plutella</taxon>
    </lineage>
</organism>
<evidence type="ECO:0000313" key="3">
    <source>
        <dbReference type="Proteomes" id="UP000823941"/>
    </source>
</evidence>
<name>A0ABQ7R733_PLUXY</name>